<evidence type="ECO:0000256" key="8">
    <source>
        <dbReference type="ARBA" id="ARBA00023016"/>
    </source>
</evidence>
<comment type="caution">
    <text evidence="15">The sequence shown here is derived from an EMBL/GenBank/DDBJ whole genome shotgun (WGS) entry which is preliminary data.</text>
</comment>
<evidence type="ECO:0000313" key="15">
    <source>
        <dbReference type="EMBL" id="TIX50074.1"/>
    </source>
</evidence>
<keyword evidence="1 11" id="KW-0479">Metal-binding</keyword>
<dbReference type="InterPro" id="IPR020588">
    <property type="entry name" value="RecA_ATP-bd"/>
</dbReference>
<evidence type="ECO:0000256" key="13">
    <source>
        <dbReference type="RuleBase" id="RU003555"/>
    </source>
</evidence>
<dbReference type="Gene3D" id="3.30.230.10">
    <property type="match status" value="1"/>
</dbReference>
<dbReference type="Gene3D" id="3.40.50.300">
    <property type="entry name" value="P-loop containing nucleotide triphosphate hydrolases"/>
    <property type="match status" value="1"/>
</dbReference>
<dbReference type="GO" id="GO:0005829">
    <property type="term" value="C:cytosol"/>
    <property type="evidence" value="ECO:0007669"/>
    <property type="project" value="TreeGrafter"/>
</dbReference>
<feature type="region of interest" description="Lon-protease-like" evidence="11">
    <location>
        <begin position="353"/>
        <end position="455"/>
    </location>
</feature>
<name>A0A4T3EZK8_9SPHN</name>
<keyword evidence="9 11" id="KW-0238">DNA-binding</keyword>
<comment type="function">
    <text evidence="11">Plays a role in repairing double-strand DNA breaks, probably involving stabilizing or processing branched DNA or blocked replication forks.</text>
</comment>
<accession>A0A4T3EZK8</accession>
<dbReference type="InterPro" id="IPR027417">
    <property type="entry name" value="P-loop_NTPase"/>
</dbReference>
<comment type="domain">
    <text evidence="11">The middle region has homology to RecA with ATPase motifs including the RadA KNRFG motif, while the C-terminus is homologous to Lon protease.</text>
</comment>
<dbReference type="GO" id="GO:0000725">
    <property type="term" value="P:recombinational repair"/>
    <property type="evidence" value="ECO:0007669"/>
    <property type="project" value="UniProtKB-UniRule"/>
</dbReference>
<keyword evidence="3 11" id="KW-0227">DNA damage</keyword>
<keyword evidence="6 13" id="KW-0862">Zinc</keyword>
<dbReference type="GO" id="GO:0008270">
    <property type="term" value="F:zinc ion binding"/>
    <property type="evidence" value="ECO:0007669"/>
    <property type="project" value="UniProtKB-KW"/>
</dbReference>
<dbReference type="FunFam" id="3.40.50.300:FF:000050">
    <property type="entry name" value="DNA repair protein RadA"/>
    <property type="match status" value="1"/>
</dbReference>
<keyword evidence="8 11" id="KW-0346">Stress response</keyword>
<dbReference type="RefSeq" id="WP_136693094.1">
    <property type="nucleotide sequence ID" value="NZ_SSHH01000002.1"/>
</dbReference>
<dbReference type="Proteomes" id="UP000309389">
    <property type="component" value="Unassembled WGS sequence"/>
</dbReference>
<dbReference type="PROSITE" id="PS50162">
    <property type="entry name" value="RECA_2"/>
    <property type="match status" value="1"/>
</dbReference>
<evidence type="ECO:0000256" key="1">
    <source>
        <dbReference type="ARBA" id="ARBA00022723"/>
    </source>
</evidence>
<dbReference type="SUPFAM" id="SSF54211">
    <property type="entry name" value="Ribosomal protein S5 domain 2-like"/>
    <property type="match status" value="1"/>
</dbReference>
<evidence type="ECO:0000256" key="7">
    <source>
        <dbReference type="ARBA" id="ARBA00022840"/>
    </source>
</evidence>
<keyword evidence="10 11" id="KW-0234">DNA repair</keyword>
<evidence type="ECO:0000256" key="12">
    <source>
        <dbReference type="NCBIfam" id="TIGR00416"/>
    </source>
</evidence>
<dbReference type="OrthoDB" id="9803906at2"/>
<evidence type="ECO:0000256" key="11">
    <source>
        <dbReference type="HAMAP-Rule" id="MF_01498"/>
    </source>
</evidence>
<dbReference type="InterPro" id="IPR014721">
    <property type="entry name" value="Ribsml_uS5_D2-typ_fold_subgr"/>
</dbReference>
<evidence type="ECO:0000256" key="9">
    <source>
        <dbReference type="ARBA" id="ARBA00023125"/>
    </source>
</evidence>
<gene>
    <name evidence="11 15" type="primary">radA</name>
    <name evidence="15" type="ORF">E5222_07180</name>
</gene>
<keyword evidence="7 11" id="KW-0067">ATP-binding</keyword>
<evidence type="ECO:0000256" key="5">
    <source>
        <dbReference type="ARBA" id="ARBA00022801"/>
    </source>
</evidence>
<reference evidence="15 16" key="1">
    <citation type="submission" date="2019-04" db="EMBL/GenBank/DDBJ databases">
        <title>Altererythrobacter aquimixticola sp. nov., isolated from sediment of junction between the ocean and a freshwater spring.</title>
        <authorList>
            <person name="Yoon J.-H."/>
        </authorList>
    </citation>
    <scope>NUCLEOTIDE SEQUENCE [LARGE SCALE GENOMIC DNA]</scope>
    <source>
        <strain evidence="15 16">SSKS-13</strain>
    </source>
</reference>
<keyword evidence="5" id="KW-0378">Hydrolase</keyword>
<dbReference type="GO" id="GO:0003684">
    <property type="term" value="F:damaged DNA binding"/>
    <property type="evidence" value="ECO:0007669"/>
    <property type="project" value="InterPro"/>
</dbReference>
<dbReference type="GO" id="GO:0140664">
    <property type="term" value="F:ATP-dependent DNA damage sensor activity"/>
    <property type="evidence" value="ECO:0007669"/>
    <property type="project" value="InterPro"/>
</dbReference>
<evidence type="ECO:0000256" key="2">
    <source>
        <dbReference type="ARBA" id="ARBA00022741"/>
    </source>
</evidence>
<dbReference type="InterPro" id="IPR041166">
    <property type="entry name" value="Rubredoxin_2"/>
</dbReference>
<evidence type="ECO:0000259" key="14">
    <source>
        <dbReference type="PROSITE" id="PS50162"/>
    </source>
</evidence>
<evidence type="ECO:0000256" key="6">
    <source>
        <dbReference type="ARBA" id="ARBA00022833"/>
    </source>
</evidence>
<dbReference type="InterPro" id="IPR004504">
    <property type="entry name" value="DNA_repair_RadA"/>
</dbReference>
<comment type="function">
    <text evidence="13">DNA-dependent ATPase involved in processing of recombination intermediates, plays a role in repairing DNA breaks. Stimulates the branch migration of RecA-mediated strand transfer reactions, allowing the 3' invading strand to extend heteroduplex DNA faster. Binds ssDNA in the presence of ADP but not other nucleotides, has ATPase activity that is stimulated by ssDNA and various branched DNA structures, but inhibited by SSB. Does not have RecA's homology-searching function.</text>
</comment>
<keyword evidence="4 13" id="KW-0863">Zinc-finger</keyword>
<dbReference type="NCBIfam" id="TIGR00416">
    <property type="entry name" value="sms"/>
    <property type="match status" value="1"/>
</dbReference>
<dbReference type="EMBL" id="SSHH01000002">
    <property type="protein sequence ID" value="TIX50074.1"/>
    <property type="molecule type" value="Genomic_DNA"/>
</dbReference>
<organism evidence="15 16">
    <name type="scientific">Alteraurantiacibacter aquimixticola</name>
    <dbReference type="NCBI Taxonomy" id="2489173"/>
    <lineage>
        <taxon>Bacteria</taxon>
        <taxon>Pseudomonadati</taxon>
        <taxon>Pseudomonadota</taxon>
        <taxon>Alphaproteobacteria</taxon>
        <taxon>Sphingomonadales</taxon>
        <taxon>Erythrobacteraceae</taxon>
        <taxon>Alteraurantiacibacter</taxon>
    </lineage>
</organism>
<comment type="similarity">
    <text evidence="11 13">Belongs to the RecA family. RadA subfamily.</text>
</comment>
<feature type="domain" description="RecA family profile 1" evidence="14">
    <location>
        <begin position="66"/>
        <end position="216"/>
    </location>
</feature>
<dbReference type="SUPFAM" id="SSF52540">
    <property type="entry name" value="P-loop containing nucleoside triphosphate hydrolases"/>
    <property type="match status" value="1"/>
</dbReference>
<proteinExistence type="inferred from homology"/>
<dbReference type="HAMAP" id="MF_01498">
    <property type="entry name" value="RadA_bact"/>
    <property type="match status" value="1"/>
</dbReference>
<feature type="binding site" evidence="11">
    <location>
        <begin position="95"/>
        <end position="102"/>
    </location>
    <ligand>
        <name>ATP</name>
        <dbReference type="ChEBI" id="CHEBI:30616"/>
    </ligand>
</feature>
<dbReference type="GO" id="GO:0005524">
    <property type="term" value="F:ATP binding"/>
    <property type="evidence" value="ECO:0007669"/>
    <property type="project" value="UniProtKB-UniRule"/>
</dbReference>
<keyword evidence="2 11" id="KW-0547">Nucleotide-binding</keyword>
<feature type="short sequence motif" description="RadA KNRFG motif" evidence="11">
    <location>
        <begin position="253"/>
        <end position="257"/>
    </location>
</feature>
<dbReference type="PRINTS" id="PR01874">
    <property type="entry name" value="DNAREPAIRADA"/>
</dbReference>
<evidence type="ECO:0000256" key="4">
    <source>
        <dbReference type="ARBA" id="ARBA00022771"/>
    </source>
</evidence>
<dbReference type="InterPro" id="IPR003593">
    <property type="entry name" value="AAA+_ATPase"/>
</dbReference>
<dbReference type="SMART" id="SM00382">
    <property type="entry name" value="AAA"/>
    <property type="match status" value="1"/>
</dbReference>
<dbReference type="PANTHER" id="PTHR32472">
    <property type="entry name" value="DNA REPAIR PROTEIN RADA"/>
    <property type="match status" value="1"/>
</dbReference>
<evidence type="ECO:0000256" key="3">
    <source>
        <dbReference type="ARBA" id="ARBA00022763"/>
    </source>
</evidence>
<dbReference type="Pfam" id="PF13481">
    <property type="entry name" value="AAA_25"/>
    <property type="match status" value="1"/>
</dbReference>
<dbReference type="InterPro" id="IPR020568">
    <property type="entry name" value="Ribosomal_Su5_D2-typ_SF"/>
</dbReference>
<evidence type="ECO:0000256" key="10">
    <source>
        <dbReference type="ARBA" id="ARBA00023204"/>
    </source>
</evidence>
<keyword evidence="16" id="KW-1185">Reference proteome</keyword>
<dbReference type="Pfam" id="PF18073">
    <property type="entry name" value="Zn_ribbon_LapB"/>
    <property type="match status" value="1"/>
</dbReference>
<evidence type="ECO:0000313" key="16">
    <source>
        <dbReference type="Proteomes" id="UP000309389"/>
    </source>
</evidence>
<dbReference type="AlphaFoldDB" id="A0A4T3EZK8"/>
<dbReference type="GO" id="GO:0016787">
    <property type="term" value="F:hydrolase activity"/>
    <property type="evidence" value="ECO:0007669"/>
    <property type="project" value="UniProtKB-KW"/>
</dbReference>
<dbReference type="PANTHER" id="PTHR32472:SF10">
    <property type="entry name" value="DNA REPAIR PROTEIN RADA-LIKE PROTEIN"/>
    <property type="match status" value="1"/>
</dbReference>
<protein>
    <recommendedName>
        <fullName evidence="11 12">DNA repair protein RadA</fullName>
    </recommendedName>
</protein>
<sequence>MAKPKRKYVCTECGSVSHRWQGQCPDCAEWNTLVEEAPETKFAAKHDLSSGGRAIIFESLDMPTKPLARTTTGLAEFDRALGGGVVPGSAILMGGEPGIGKSTLLLQAAAAIARAGKDAVYVSGEEATGQVRMRAGRLGLADAPIRLAAATSVRDILTTLADGTPPALLVVDSIQTMHSDMIEGAPGTVSQVRASAFELIRYAKENGVALVLVGHVTKDGNIAGPRVLEHMVDVVMSFEGERSHQYRILRALKNRFGAVDEIGVFAMEGDGLAEVSNPSMLFLSGREEPVAGSAVFPALEGTRPVLVEIQALIVRLQSGATPRRSVVGWESSRLAMLLAVLESRCGLNFSSAEVYLNVAGGYRLSDPAADLAVAAALVSALADKPLPLRSVWFGEVSLSGEIRPVAHSNLRVKESAKLGFDQACGPADDGQSVAKLRYSGISGLMALVDRVMATA</sequence>
<dbReference type="CDD" id="cd01121">
    <property type="entry name" value="RadA_SMS_N"/>
    <property type="match status" value="1"/>
</dbReference>